<comment type="caution">
    <text evidence="8">The sequence shown here is derived from an EMBL/GenBank/DDBJ whole genome shotgun (WGS) entry which is preliminary data.</text>
</comment>
<keyword evidence="6" id="KW-0732">Signal</keyword>
<dbReference type="InterPro" id="IPR036852">
    <property type="entry name" value="Peptidase_S8/S53_dom_sf"/>
</dbReference>
<keyword evidence="3 5" id="KW-0378">Hydrolase</keyword>
<dbReference type="GO" id="GO:0004252">
    <property type="term" value="F:serine-type endopeptidase activity"/>
    <property type="evidence" value="ECO:0007669"/>
    <property type="project" value="UniProtKB-UniRule"/>
</dbReference>
<feature type="active site" description="Charge relay system" evidence="5">
    <location>
        <position position="217"/>
    </location>
</feature>
<dbReference type="PANTHER" id="PTHR43806">
    <property type="entry name" value="PEPTIDASE S8"/>
    <property type="match status" value="1"/>
</dbReference>
<feature type="active site" description="Charge relay system" evidence="5">
    <location>
        <position position="184"/>
    </location>
</feature>
<dbReference type="GO" id="GO:0006508">
    <property type="term" value="P:proteolysis"/>
    <property type="evidence" value="ECO:0007669"/>
    <property type="project" value="UniProtKB-KW"/>
</dbReference>
<protein>
    <submittedName>
        <fullName evidence="8">Subtilisin family serine protease</fullName>
    </submittedName>
</protein>
<name>A0A495V8V2_9GAMM</name>
<feature type="signal peptide" evidence="6">
    <location>
        <begin position="1"/>
        <end position="42"/>
    </location>
</feature>
<feature type="domain" description="Peptidase S8/S53" evidence="7">
    <location>
        <begin position="175"/>
        <end position="407"/>
    </location>
</feature>
<evidence type="ECO:0000256" key="1">
    <source>
        <dbReference type="ARBA" id="ARBA00011073"/>
    </source>
</evidence>
<proteinExistence type="inferred from homology"/>
<dbReference type="EMBL" id="RBXL01000001">
    <property type="protein sequence ID" value="RKT45776.1"/>
    <property type="molecule type" value="Genomic_DNA"/>
</dbReference>
<feature type="chain" id="PRO_5019833850" evidence="6">
    <location>
        <begin position="43"/>
        <end position="720"/>
    </location>
</feature>
<dbReference type="AlphaFoldDB" id="A0A495V8V2"/>
<dbReference type="InterPro" id="IPR013783">
    <property type="entry name" value="Ig-like_fold"/>
</dbReference>
<reference evidence="8 9" key="1">
    <citation type="submission" date="2018-10" db="EMBL/GenBank/DDBJ databases">
        <title>Genomic Encyclopedia of Archaeal and Bacterial Type Strains, Phase II (KMG-II): from individual species to whole genera.</title>
        <authorList>
            <person name="Goeker M."/>
        </authorList>
    </citation>
    <scope>NUCLEOTIDE SEQUENCE [LARGE SCALE GENOMIC DNA]</scope>
    <source>
        <strain evidence="8 9">DSM 235</strain>
    </source>
</reference>
<dbReference type="PROSITE" id="PS00137">
    <property type="entry name" value="SUBTILASE_HIS"/>
    <property type="match status" value="1"/>
</dbReference>
<evidence type="ECO:0000256" key="4">
    <source>
        <dbReference type="ARBA" id="ARBA00022825"/>
    </source>
</evidence>
<comment type="similarity">
    <text evidence="1 5">Belongs to the peptidase S8 family.</text>
</comment>
<keyword evidence="9" id="KW-1185">Reference proteome</keyword>
<evidence type="ECO:0000256" key="2">
    <source>
        <dbReference type="ARBA" id="ARBA00022670"/>
    </source>
</evidence>
<dbReference type="Proteomes" id="UP000274556">
    <property type="component" value="Unassembled WGS sequence"/>
</dbReference>
<dbReference type="PROSITE" id="PS51892">
    <property type="entry name" value="SUBTILASE"/>
    <property type="match status" value="1"/>
</dbReference>
<evidence type="ECO:0000313" key="9">
    <source>
        <dbReference type="Proteomes" id="UP000274556"/>
    </source>
</evidence>
<dbReference type="InterPro" id="IPR000209">
    <property type="entry name" value="Peptidase_S8/S53_dom"/>
</dbReference>
<dbReference type="PROSITE" id="PS00138">
    <property type="entry name" value="SUBTILASE_SER"/>
    <property type="match status" value="1"/>
</dbReference>
<dbReference type="PRINTS" id="PR00723">
    <property type="entry name" value="SUBTILISIN"/>
</dbReference>
<dbReference type="RefSeq" id="WP_120797979.1">
    <property type="nucleotide sequence ID" value="NZ_RBXL01000001.1"/>
</dbReference>
<gene>
    <name evidence="8" type="ORF">BDD21_3251</name>
</gene>
<keyword evidence="2 5" id="KW-0645">Protease</keyword>
<evidence type="ECO:0000313" key="8">
    <source>
        <dbReference type="EMBL" id="RKT45776.1"/>
    </source>
</evidence>
<keyword evidence="4 5" id="KW-0720">Serine protease</keyword>
<evidence type="ECO:0000259" key="7">
    <source>
        <dbReference type="Pfam" id="PF00082"/>
    </source>
</evidence>
<dbReference type="OrthoDB" id="9790784at2"/>
<evidence type="ECO:0000256" key="3">
    <source>
        <dbReference type="ARBA" id="ARBA00022801"/>
    </source>
</evidence>
<dbReference type="InterPro" id="IPR022398">
    <property type="entry name" value="Peptidase_S8_His-AS"/>
</dbReference>
<feature type="active site" description="Charge relay system" evidence="5">
    <location>
        <position position="372"/>
    </location>
</feature>
<accession>A0A495V8V2</accession>
<dbReference type="PANTHER" id="PTHR43806:SF11">
    <property type="entry name" value="CEREVISIN-RELATED"/>
    <property type="match status" value="1"/>
</dbReference>
<dbReference type="Pfam" id="PF17957">
    <property type="entry name" value="Big_7"/>
    <property type="match status" value="3"/>
</dbReference>
<sequence length="720" mass="74159">MSRTDYKPASQARHQRRSAHLGLAASSSLALCLALAAGNLSAAPPSEIGSNGRQELPLGQASRTHLHGAKWLEGQILVRPVPGLSSERMGSILSRAGGRAEARIGSLDVWKVRVPPGAESSVVAALASNPNIEFAEKDLVVETAETIPNDPYWNDPYFWHLQHIDAPVAWDYARGAGITVGVCDTGVDSAHPDLAGKLVPGWNVASNTADTSPIAAHGTRVAGVIGAVSNNGQGIASAAWDAAIMPIRVTNRTDGAASLSAIAACVDWARQNGARIVNASYYGLWDSGAVTTAADRLRAAGGLLFVSAGNYGTDPGSAPNASMIVVASIDENDGKSSFSNHGAYVDLAAPGNRIWSTEPNPDRLYRLVSGTSFASPLAAGVAALLMSADHRLSPSQVEDLILQTAVPAGWGYDIGEGRIDAGAAMLSLVGTSPDTTPPSVVLTAPSAGAKVSGEVQVTANASDNIGVALVELHAAGQFVATDNDAPYAFVLDTTAYADGSLQIQVVAYDSNGNQAAAARTVTVDNRIADTTAPIVSIGSPAAGAEVSGSVTFTANASDNEAVASLQLYVAESLAAYCSATTCSTTLDTTRYPNGSLDLRAEARDPSGNAASDGRRVEVRNVVAAIDTTPPTVDFVGLRDGGTVPQGNVRVSVNAADDRGVTSLRLYIADVLVASSSNGSLSYQWQTRKLPVGSTQTLRAVASDAAGNSTERRIAVTITKK</sequence>
<organism evidence="8 9">
    <name type="scientific">Thiocapsa rosea</name>
    <dbReference type="NCBI Taxonomy" id="69360"/>
    <lineage>
        <taxon>Bacteria</taxon>
        <taxon>Pseudomonadati</taxon>
        <taxon>Pseudomonadota</taxon>
        <taxon>Gammaproteobacteria</taxon>
        <taxon>Chromatiales</taxon>
        <taxon>Chromatiaceae</taxon>
        <taxon>Thiocapsa</taxon>
    </lineage>
</organism>
<dbReference type="Gene3D" id="2.60.40.10">
    <property type="entry name" value="Immunoglobulins"/>
    <property type="match status" value="3"/>
</dbReference>
<dbReference type="SUPFAM" id="SSF52743">
    <property type="entry name" value="Subtilisin-like"/>
    <property type="match status" value="1"/>
</dbReference>
<dbReference type="InterPro" id="IPR050131">
    <property type="entry name" value="Peptidase_S8_subtilisin-like"/>
</dbReference>
<dbReference type="InterPro" id="IPR023828">
    <property type="entry name" value="Peptidase_S8_Ser-AS"/>
</dbReference>
<evidence type="ECO:0000256" key="5">
    <source>
        <dbReference type="PROSITE-ProRule" id="PRU01240"/>
    </source>
</evidence>
<dbReference type="InterPro" id="IPR015500">
    <property type="entry name" value="Peptidase_S8_subtilisin-rel"/>
</dbReference>
<evidence type="ECO:0000256" key="6">
    <source>
        <dbReference type="SAM" id="SignalP"/>
    </source>
</evidence>
<dbReference type="Gene3D" id="3.40.50.200">
    <property type="entry name" value="Peptidase S8/S53 domain"/>
    <property type="match status" value="1"/>
</dbReference>
<dbReference type="Pfam" id="PF00082">
    <property type="entry name" value="Peptidase_S8"/>
    <property type="match status" value="1"/>
</dbReference>